<dbReference type="PANTHER" id="PTHR11088:SF89">
    <property type="entry name" value="TRNA DIMETHYLALLYLTRANSFERASE"/>
    <property type="match status" value="1"/>
</dbReference>
<dbReference type="Gene3D" id="3.30.160.60">
    <property type="entry name" value="Classic Zinc Finger"/>
    <property type="match status" value="1"/>
</dbReference>
<dbReference type="GO" id="GO:0005739">
    <property type="term" value="C:mitochondrion"/>
    <property type="evidence" value="ECO:0007669"/>
    <property type="project" value="TreeGrafter"/>
</dbReference>
<dbReference type="InterPro" id="IPR018022">
    <property type="entry name" value="IPT"/>
</dbReference>
<proteinExistence type="inferred from homology"/>
<evidence type="ECO:0000256" key="1">
    <source>
        <dbReference type="ARBA" id="ARBA00005842"/>
    </source>
</evidence>
<dbReference type="EMBL" id="JAACJK010000164">
    <property type="protein sequence ID" value="KAF5324815.1"/>
    <property type="molecule type" value="Genomic_DNA"/>
</dbReference>
<evidence type="ECO:0000256" key="3">
    <source>
        <dbReference type="ARBA" id="ARBA00022741"/>
    </source>
</evidence>
<organism evidence="6 7">
    <name type="scientific">Ephemerocybe angulata</name>
    <dbReference type="NCBI Taxonomy" id="980116"/>
    <lineage>
        <taxon>Eukaryota</taxon>
        <taxon>Fungi</taxon>
        <taxon>Dikarya</taxon>
        <taxon>Basidiomycota</taxon>
        <taxon>Agaricomycotina</taxon>
        <taxon>Agaricomycetes</taxon>
        <taxon>Agaricomycetidae</taxon>
        <taxon>Agaricales</taxon>
        <taxon>Agaricineae</taxon>
        <taxon>Psathyrellaceae</taxon>
        <taxon>Ephemerocybe</taxon>
    </lineage>
</organism>
<evidence type="ECO:0000256" key="4">
    <source>
        <dbReference type="ARBA" id="ARBA00022840"/>
    </source>
</evidence>
<dbReference type="GO" id="GO:0052381">
    <property type="term" value="F:tRNA dimethylallyltransferase activity"/>
    <property type="evidence" value="ECO:0007669"/>
    <property type="project" value="InterPro"/>
</dbReference>
<feature type="region of interest" description="Disordered" evidence="5">
    <location>
        <begin position="464"/>
        <end position="495"/>
    </location>
</feature>
<dbReference type="InterPro" id="IPR039657">
    <property type="entry name" value="Dimethylallyltransferase"/>
</dbReference>
<accession>A0A8H5BK18</accession>
<reference evidence="6 7" key="1">
    <citation type="journal article" date="2020" name="ISME J.">
        <title>Uncovering the hidden diversity of litter-decomposition mechanisms in mushroom-forming fungi.</title>
        <authorList>
            <person name="Floudas D."/>
            <person name="Bentzer J."/>
            <person name="Ahren D."/>
            <person name="Johansson T."/>
            <person name="Persson P."/>
            <person name="Tunlid A."/>
        </authorList>
    </citation>
    <scope>NUCLEOTIDE SEQUENCE [LARGE SCALE GENOMIC DNA]</scope>
    <source>
        <strain evidence="6 7">CBS 175.51</strain>
    </source>
</reference>
<dbReference type="Pfam" id="PF01715">
    <property type="entry name" value="IPPT"/>
    <property type="match status" value="1"/>
</dbReference>
<evidence type="ECO:0000256" key="2">
    <source>
        <dbReference type="ARBA" id="ARBA00022679"/>
    </source>
</evidence>
<dbReference type="InterPro" id="IPR027417">
    <property type="entry name" value="P-loop_NTPase"/>
</dbReference>
<feature type="compositionally biased region" description="Basic residues" evidence="5">
    <location>
        <begin position="464"/>
        <end position="474"/>
    </location>
</feature>
<keyword evidence="2" id="KW-0808">Transferase</keyword>
<feature type="compositionally biased region" description="Basic and acidic residues" evidence="5">
    <location>
        <begin position="485"/>
        <end position="495"/>
    </location>
</feature>
<dbReference type="Gene3D" id="1.10.20.140">
    <property type="match status" value="1"/>
</dbReference>
<dbReference type="GO" id="GO:0005524">
    <property type="term" value="F:ATP binding"/>
    <property type="evidence" value="ECO:0007669"/>
    <property type="project" value="UniProtKB-KW"/>
</dbReference>
<keyword evidence="7" id="KW-1185">Reference proteome</keyword>
<keyword evidence="4" id="KW-0067">ATP-binding</keyword>
<dbReference type="HAMAP" id="MF_00185">
    <property type="entry name" value="IPP_trans"/>
    <property type="match status" value="1"/>
</dbReference>
<comment type="caution">
    <text evidence="6">The sequence shown here is derived from an EMBL/GenBank/DDBJ whole genome shotgun (WGS) entry which is preliminary data.</text>
</comment>
<keyword evidence="3" id="KW-0547">Nucleotide-binding</keyword>
<protein>
    <submittedName>
        <fullName evidence="6">Uncharacterized protein</fullName>
    </submittedName>
</protein>
<evidence type="ECO:0000313" key="6">
    <source>
        <dbReference type="EMBL" id="KAF5324815.1"/>
    </source>
</evidence>
<name>A0A8H5BK18_9AGAR</name>
<sequence length="495" mass="55791">MASSSPSTTMLKPLITICGTTGVGKSKLAIDLAVHLAKKQFGPQGWRGARVINADSMQVYKGLDVITNKVPVAEMEGVDHLLMGFKYPGEQYIVGEWVEDSLKLIHEMHQKKEIPIVVGGTSYWIQHLIFPNRLSKTTEAPQSSDSPWDPELQAAIGALPENLRSIFENLPKEPPSAKIEPDAAFQLHALLLLLDPPVGQRWHWKDTRKVLHSLSIIRSARRRASDIIAEQAADAGPSSQPRFRTLCFWLFAESSYLEPRLDARVDQMIDLGLLDEIKELRRIAELPEHAASSESGDSHNDYTLGIYQAIGYKEFHNYLSNPTDRAFNEAVERMKISTRQYAKKQISWIRNKLMPAVKDANSKEETVSLYLLDAAKVDERWADRVRAPAIEVTEKLLDGEPLPEPRSLSDVAAGLLNVSEKSSNPLDVLQARQKTQCDICTIQDDRPFMVETGPEWERHIHSRAHKRMSARLKRIQSGQQPYPRSQRETDNDTPS</sequence>
<dbReference type="Gene3D" id="3.40.50.300">
    <property type="entry name" value="P-loop containing nucleotide triphosphate hydrolases"/>
    <property type="match status" value="1"/>
</dbReference>
<dbReference type="PANTHER" id="PTHR11088">
    <property type="entry name" value="TRNA DIMETHYLALLYLTRANSFERASE"/>
    <property type="match status" value="1"/>
</dbReference>
<dbReference type="AlphaFoldDB" id="A0A8H5BK18"/>
<dbReference type="SUPFAM" id="SSF52540">
    <property type="entry name" value="P-loop containing nucleoside triphosphate hydrolases"/>
    <property type="match status" value="1"/>
</dbReference>
<evidence type="ECO:0000313" key="7">
    <source>
        <dbReference type="Proteomes" id="UP000541558"/>
    </source>
</evidence>
<gene>
    <name evidence="6" type="ORF">D9611_004464</name>
</gene>
<evidence type="ECO:0000256" key="5">
    <source>
        <dbReference type="SAM" id="MobiDB-lite"/>
    </source>
</evidence>
<dbReference type="GO" id="GO:0006400">
    <property type="term" value="P:tRNA modification"/>
    <property type="evidence" value="ECO:0007669"/>
    <property type="project" value="TreeGrafter"/>
</dbReference>
<comment type="similarity">
    <text evidence="1">Belongs to the IPP transferase family.</text>
</comment>
<dbReference type="Proteomes" id="UP000541558">
    <property type="component" value="Unassembled WGS sequence"/>
</dbReference>
<dbReference type="OrthoDB" id="775260at2759"/>